<accession>A0A1E7FDQ8</accession>
<feature type="compositionally biased region" description="Basic and acidic residues" evidence="1">
    <location>
        <begin position="70"/>
        <end position="79"/>
    </location>
</feature>
<feature type="region of interest" description="Disordered" evidence="1">
    <location>
        <begin position="238"/>
        <end position="272"/>
    </location>
</feature>
<dbReference type="SUPFAM" id="SSF51197">
    <property type="entry name" value="Clavaminate synthase-like"/>
    <property type="match status" value="1"/>
</dbReference>
<sequence length="799" mass="87153">MWETGEIVTLTLASSTGQQHELDLLVDASFANGKSRPLLLSLPSRPFARLRPPFSSRGNNQQKRKRKSKQNPEQKQSKDDDGDCSSVNDQEVLQVPIAIDGKAVGKEALWLVHSAGVVTVTIESVAHPGIYLSVDDCGRVTCLKKCSNNAMYCVFHAKIAAADPINNGQIYSTSTSSNSNSSCENKISGVSLPPVVRCKLPEPQQHPRLSSTIVNDNSGSSSSNSVICDGSVCGSTTTTTTTTTTKHPPWQKQTNDDDADSSSSNGSGPLSKDQILQFAQDGYLVLRNVVPPLLWQPAAASVFGALGKPFAVVHGGDGSNSGHKAAGKLAGHKKRRGVDLADAIEISQTSAQVALRFPEPSLLGLRGVAVPEEDGLWAKVKPSCTIRGECTERQQIVYDDDDEKAVGRWQEKTKGERAECEREVQANNLRELGVKWHIDGTRQRQYHGFTLLMGVALSDCGLVQMVDNGVNGKTNGVTLTSELEGQLCVWPLSHWDLQGMGRMCEPKPVDYASLVKAGAPLNDYEYFDYLDTADAISRERSMKYLDAAAADSIPSEEEKSPNCDVDDDNKNINFARGLISSHDNCAKNTTDETPICSSSPGGYGPVIVALKAGDGVLLHCETAHAATPNFNPNKVRAMAYYRLRLLPCVSTTTDVDDKRKFRGDADRKEMRDLYEWGMEHDRILNSSYGNNATKEEDFTGDNMLTPDAAAIAAAKQMLASLWPDLGGVSEVLSEYLDGMVNQQQQQQVDTTNKIDTEGVEGLNNEENDRKLGLRLLRMCNLHPRSSMCNADKWQVRHYE</sequence>
<reference evidence="2 3" key="1">
    <citation type="submission" date="2016-09" db="EMBL/GenBank/DDBJ databases">
        <title>Extensive genetic diversity and differential bi-allelic expression allows diatom success in the polar Southern Ocean.</title>
        <authorList>
            <consortium name="DOE Joint Genome Institute"/>
            <person name="Mock T."/>
            <person name="Otillar R.P."/>
            <person name="Strauss J."/>
            <person name="Dupont C."/>
            <person name="Frickenhaus S."/>
            <person name="Maumus F."/>
            <person name="Mcmullan M."/>
            <person name="Sanges R."/>
            <person name="Schmutz J."/>
            <person name="Toseland A."/>
            <person name="Valas R."/>
            <person name="Veluchamy A."/>
            <person name="Ward B.J."/>
            <person name="Allen A."/>
            <person name="Barry K."/>
            <person name="Falciatore A."/>
            <person name="Ferrante M."/>
            <person name="Fortunato A.E."/>
            <person name="Gloeckner G."/>
            <person name="Gruber A."/>
            <person name="Hipkin R."/>
            <person name="Janech M."/>
            <person name="Kroth P."/>
            <person name="Leese F."/>
            <person name="Lindquist E."/>
            <person name="Lyon B.R."/>
            <person name="Martin J."/>
            <person name="Mayer C."/>
            <person name="Parker M."/>
            <person name="Quesneville H."/>
            <person name="Raymond J."/>
            <person name="Uhlig C."/>
            <person name="Valentin K.U."/>
            <person name="Worden A.Z."/>
            <person name="Armbrust E.V."/>
            <person name="Bowler C."/>
            <person name="Green B."/>
            <person name="Moulton V."/>
            <person name="Van Oosterhout C."/>
            <person name="Grigoriev I."/>
        </authorList>
    </citation>
    <scope>NUCLEOTIDE SEQUENCE [LARGE SCALE GENOMIC DNA]</scope>
    <source>
        <strain evidence="2 3">CCMP1102</strain>
    </source>
</reference>
<feature type="region of interest" description="Disordered" evidence="1">
    <location>
        <begin position="49"/>
        <end position="87"/>
    </location>
</feature>
<evidence type="ECO:0000313" key="3">
    <source>
        <dbReference type="Proteomes" id="UP000095751"/>
    </source>
</evidence>
<gene>
    <name evidence="2" type="ORF">FRACYDRAFT_240639</name>
</gene>
<dbReference type="AlphaFoldDB" id="A0A1E7FDQ8"/>
<dbReference type="OrthoDB" id="4421at2759"/>
<protein>
    <submittedName>
        <fullName evidence="2">Uncharacterized protein</fullName>
    </submittedName>
</protein>
<dbReference type="InParanoid" id="A0A1E7FDQ8"/>
<dbReference type="EMBL" id="KV784359">
    <property type="protein sequence ID" value="OEU15943.1"/>
    <property type="molecule type" value="Genomic_DNA"/>
</dbReference>
<feature type="compositionally biased region" description="Low complexity" evidence="1">
    <location>
        <begin position="49"/>
        <end position="61"/>
    </location>
</feature>
<evidence type="ECO:0000313" key="2">
    <source>
        <dbReference type="EMBL" id="OEU15943.1"/>
    </source>
</evidence>
<proteinExistence type="predicted"/>
<evidence type="ECO:0000256" key="1">
    <source>
        <dbReference type="SAM" id="MobiDB-lite"/>
    </source>
</evidence>
<name>A0A1E7FDQ8_9STRA</name>
<dbReference type="Proteomes" id="UP000095751">
    <property type="component" value="Unassembled WGS sequence"/>
</dbReference>
<keyword evidence="3" id="KW-1185">Reference proteome</keyword>
<dbReference type="KEGG" id="fcy:FRACYDRAFT_240639"/>
<feature type="region of interest" description="Disordered" evidence="1">
    <location>
        <begin position="201"/>
        <end position="224"/>
    </location>
</feature>
<organism evidence="2 3">
    <name type="scientific">Fragilariopsis cylindrus CCMP1102</name>
    <dbReference type="NCBI Taxonomy" id="635003"/>
    <lineage>
        <taxon>Eukaryota</taxon>
        <taxon>Sar</taxon>
        <taxon>Stramenopiles</taxon>
        <taxon>Ochrophyta</taxon>
        <taxon>Bacillariophyta</taxon>
        <taxon>Bacillariophyceae</taxon>
        <taxon>Bacillariophycidae</taxon>
        <taxon>Bacillariales</taxon>
        <taxon>Bacillariaceae</taxon>
        <taxon>Fragilariopsis</taxon>
    </lineage>
</organism>
<feature type="compositionally biased region" description="Low complexity" evidence="1">
    <location>
        <begin position="210"/>
        <end position="224"/>
    </location>
</feature>